<dbReference type="STRING" id="31958.SD37_05205"/>
<evidence type="ECO:0000313" key="3">
    <source>
        <dbReference type="Proteomes" id="UP000093695"/>
    </source>
</evidence>
<sequence length="277" mass="29900">MAEQAEANIENLDYGNRDLPIEKVRSADGTTIAYEKSGSGPPVVIIGGGLNEKAMHAELAEGLSENFTVYNYDRRARGDSDDKRVGPYTVDCEIEDLAAVIEAAGGTANVFANCTGSMIAVPAAARGVPMIKLAMYEPPYSGPKVPPGYTDELTALLEAGKIKEAVSLFLKWDALFTEDEIAFFSTHPIWPAFEAMAYSMPYDSILSDDADRVPVEELGAITVPSLVLGGNKSPQWMKEMCQAVADGIPRGEYVTMDTAGHLMDDTLGAELLTKFFR</sequence>
<dbReference type="InterPro" id="IPR029058">
    <property type="entry name" value="AB_hydrolase_fold"/>
</dbReference>
<reference evidence="2 3" key="1">
    <citation type="journal article" date="2015" name="Genome Announc.">
        <title>Draft Genome Sequence of Norvancomycin-Producing Strain Amycolatopsis orientalis CPCC200066.</title>
        <authorList>
            <person name="Lei X."/>
            <person name="Yuan F."/>
            <person name="Shi Y."/>
            <person name="Li X."/>
            <person name="Wang L."/>
            <person name="Hong B."/>
        </authorList>
    </citation>
    <scope>NUCLEOTIDE SEQUENCE [LARGE SCALE GENOMIC DNA]</scope>
    <source>
        <strain evidence="2 3">B-37</strain>
    </source>
</reference>
<keyword evidence="3" id="KW-1185">Reference proteome</keyword>
<dbReference type="InterPro" id="IPR000073">
    <property type="entry name" value="AB_hydrolase_1"/>
</dbReference>
<dbReference type="Pfam" id="PF12697">
    <property type="entry name" value="Abhydrolase_6"/>
    <property type="match status" value="1"/>
</dbReference>
<protein>
    <submittedName>
        <fullName evidence="2">Alpha/beta hydrolase</fullName>
    </submittedName>
</protein>
<evidence type="ECO:0000313" key="2">
    <source>
        <dbReference type="EMBL" id="ANN15116.1"/>
    </source>
</evidence>
<proteinExistence type="predicted"/>
<organism evidence="2 3">
    <name type="scientific">Amycolatopsis orientalis</name>
    <name type="common">Nocardia orientalis</name>
    <dbReference type="NCBI Taxonomy" id="31958"/>
    <lineage>
        <taxon>Bacteria</taxon>
        <taxon>Bacillati</taxon>
        <taxon>Actinomycetota</taxon>
        <taxon>Actinomycetes</taxon>
        <taxon>Pseudonocardiales</taxon>
        <taxon>Pseudonocardiaceae</taxon>
        <taxon>Amycolatopsis</taxon>
    </lineage>
</organism>
<gene>
    <name evidence="2" type="ORF">SD37_05205</name>
</gene>
<dbReference type="GO" id="GO:0016787">
    <property type="term" value="F:hydrolase activity"/>
    <property type="evidence" value="ECO:0007669"/>
    <property type="project" value="UniProtKB-KW"/>
</dbReference>
<keyword evidence="2" id="KW-0378">Hydrolase</keyword>
<dbReference type="EMBL" id="CP016174">
    <property type="protein sequence ID" value="ANN15116.1"/>
    <property type="molecule type" value="Genomic_DNA"/>
</dbReference>
<dbReference type="InterPro" id="IPR050471">
    <property type="entry name" value="AB_hydrolase"/>
</dbReference>
<dbReference type="Proteomes" id="UP000093695">
    <property type="component" value="Chromosome"/>
</dbReference>
<evidence type="ECO:0000259" key="1">
    <source>
        <dbReference type="Pfam" id="PF12697"/>
    </source>
</evidence>
<dbReference type="PANTHER" id="PTHR43433">
    <property type="entry name" value="HYDROLASE, ALPHA/BETA FOLD FAMILY PROTEIN"/>
    <property type="match status" value="1"/>
</dbReference>
<dbReference type="RefSeq" id="WP_044852084.1">
    <property type="nucleotide sequence ID" value="NZ_CP016174.1"/>
</dbReference>
<dbReference type="SUPFAM" id="SSF53474">
    <property type="entry name" value="alpha/beta-Hydrolases"/>
    <property type="match status" value="1"/>
</dbReference>
<dbReference type="Gene3D" id="3.40.50.1820">
    <property type="entry name" value="alpha/beta hydrolase"/>
    <property type="match status" value="1"/>
</dbReference>
<dbReference type="PANTHER" id="PTHR43433:SF5">
    <property type="entry name" value="AB HYDROLASE-1 DOMAIN-CONTAINING PROTEIN"/>
    <property type="match status" value="1"/>
</dbReference>
<feature type="domain" description="AB hydrolase-1" evidence="1">
    <location>
        <begin position="48"/>
        <end position="263"/>
    </location>
</feature>
<dbReference type="KEGG" id="aori:SD37_05205"/>
<accession>A0A193BSD1</accession>
<name>A0A193BSD1_AMYOR</name>
<dbReference type="AlphaFoldDB" id="A0A193BSD1"/>